<protein>
    <submittedName>
        <fullName evidence="2">TIGR03086 family protein</fullName>
    </submittedName>
</protein>
<sequence length="179" mass="19288">MIDLKPACLRMTELVAGIADEQLDLSTPCTEYAVRDLVAHVDEVARGFASVARGDLEQPPVPELGADWRSTVAGHVRDLGVAWDDEAAWRGSADAAGVELSNEVWGRIALTEVVVHGWDLARATGQPFALPEETLRACLEHVEEFVPKAPIPELWGEPVDVPAGAPVLDRIVAITGRKP</sequence>
<dbReference type="InterPro" id="IPR024344">
    <property type="entry name" value="MDMPI_metal-binding"/>
</dbReference>
<accession>A0A5M7BSC0</accession>
<organism evidence="2 3">
    <name type="scientific">Saccharopolyspora hirsuta</name>
    <dbReference type="NCBI Taxonomy" id="1837"/>
    <lineage>
        <taxon>Bacteria</taxon>
        <taxon>Bacillati</taxon>
        <taxon>Actinomycetota</taxon>
        <taxon>Actinomycetes</taxon>
        <taxon>Pseudonocardiales</taxon>
        <taxon>Pseudonocardiaceae</taxon>
        <taxon>Saccharopolyspora</taxon>
    </lineage>
</organism>
<dbReference type="Gene3D" id="1.20.120.450">
    <property type="entry name" value="dinb family like domain"/>
    <property type="match status" value="1"/>
</dbReference>
<feature type="domain" description="Mycothiol-dependent maleylpyruvate isomerase metal-binding" evidence="1">
    <location>
        <begin position="6"/>
        <end position="121"/>
    </location>
</feature>
<dbReference type="InterPro" id="IPR017520">
    <property type="entry name" value="CHP03086"/>
</dbReference>
<dbReference type="InterPro" id="IPR017517">
    <property type="entry name" value="Maleyloyr_isom"/>
</dbReference>
<dbReference type="Proteomes" id="UP000323946">
    <property type="component" value="Unassembled WGS sequence"/>
</dbReference>
<evidence type="ECO:0000313" key="2">
    <source>
        <dbReference type="EMBL" id="KAA5832020.1"/>
    </source>
</evidence>
<evidence type="ECO:0000313" key="3">
    <source>
        <dbReference type="Proteomes" id="UP000323946"/>
    </source>
</evidence>
<dbReference type="SMR" id="A0A5M7BSC0"/>
<dbReference type="AlphaFoldDB" id="A0A5M7BSC0"/>
<reference evidence="2 3" key="1">
    <citation type="submission" date="2019-09" db="EMBL/GenBank/DDBJ databases">
        <title>Draft genome sequence of the thermophilic Saccharopolyspora hirsuta VKM Ac-666T.</title>
        <authorList>
            <person name="Lobastova T.G."/>
            <person name="Fokina V."/>
            <person name="Bragin E.Y."/>
            <person name="Shtratnikova V.Y."/>
            <person name="Starodumova I.P."/>
            <person name="Tarlachkov S.V."/>
            <person name="Donova M.V."/>
        </authorList>
    </citation>
    <scope>NUCLEOTIDE SEQUENCE [LARGE SCALE GENOMIC DNA]</scope>
    <source>
        <strain evidence="2 3">VKM Ac-666</strain>
    </source>
</reference>
<name>A0A5M7BSC0_SACHI</name>
<dbReference type="OrthoDB" id="5185819at2"/>
<dbReference type="GO" id="GO:0046872">
    <property type="term" value="F:metal ion binding"/>
    <property type="evidence" value="ECO:0007669"/>
    <property type="project" value="InterPro"/>
</dbReference>
<dbReference type="SUPFAM" id="SSF109854">
    <property type="entry name" value="DinB/YfiT-like putative metalloenzymes"/>
    <property type="match status" value="1"/>
</dbReference>
<keyword evidence="3" id="KW-1185">Reference proteome</keyword>
<dbReference type="Pfam" id="PF11716">
    <property type="entry name" value="MDMPI_N"/>
    <property type="match status" value="1"/>
</dbReference>
<dbReference type="InterPro" id="IPR034660">
    <property type="entry name" value="DinB/YfiT-like"/>
</dbReference>
<dbReference type="EMBL" id="VWPH01000008">
    <property type="protein sequence ID" value="KAA5832020.1"/>
    <property type="molecule type" value="Genomic_DNA"/>
</dbReference>
<proteinExistence type="predicted"/>
<gene>
    <name evidence="2" type="ORF">F1721_19645</name>
</gene>
<dbReference type="NCBIfam" id="TIGR03083">
    <property type="entry name" value="maleylpyruvate isomerase family mycothiol-dependent enzyme"/>
    <property type="match status" value="1"/>
</dbReference>
<evidence type="ECO:0000259" key="1">
    <source>
        <dbReference type="Pfam" id="PF11716"/>
    </source>
</evidence>
<dbReference type="NCBIfam" id="TIGR03086">
    <property type="entry name" value="TIGR03086 family metal-binding protein"/>
    <property type="match status" value="1"/>
</dbReference>
<dbReference type="RefSeq" id="WP_150068158.1">
    <property type="nucleotide sequence ID" value="NZ_VWPH01000008.1"/>
</dbReference>
<comment type="caution">
    <text evidence="2">The sequence shown here is derived from an EMBL/GenBank/DDBJ whole genome shotgun (WGS) entry which is preliminary data.</text>
</comment>